<accession>A0ABR4E0S8</accession>
<comment type="caution">
    <text evidence="1">The sequence shown here is derived from an EMBL/GenBank/DDBJ whole genome shotgun (WGS) entry which is preliminary data.</text>
</comment>
<dbReference type="Proteomes" id="UP001600888">
    <property type="component" value="Unassembled WGS sequence"/>
</dbReference>
<dbReference type="EMBL" id="JBAWTH010000123">
    <property type="protein sequence ID" value="KAL2276042.1"/>
    <property type="molecule type" value="Genomic_DNA"/>
</dbReference>
<gene>
    <name evidence="1" type="ORF">FJTKL_01435</name>
</gene>
<evidence type="ECO:0000313" key="2">
    <source>
        <dbReference type="Proteomes" id="UP001600888"/>
    </source>
</evidence>
<proteinExistence type="predicted"/>
<organism evidence="1 2">
    <name type="scientific">Diaporthe vaccinii</name>
    <dbReference type="NCBI Taxonomy" id="105482"/>
    <lineage>
        <taxon>Eukaryota</taxon>
        <taxon>Fungi</taxon>
        <taxon>Dikarya</taxon>
        <taxon>Ascomycota</taxon>
        <taxon>Pezizomycotina</taxon>
        <taxon>Sordariomycetes</taxon>
        <taxon>Sordariomycetidae</taxon>
        <taxon>Diaporthales</taxon>
        <taxon>Diaporthaceae</taxon>
        <taxon>Diaporthe</taxon>
        <taxon>Diaporthe eres species complex</taxon>
    </lineage>
</organism>
<reference evidence="1 2" key="1">
    <citation type="submission" date="2024-03" db="EMBL/GenBank/DDBJ databases">
        <title>A high-quality draft genome sequence of Diaporthe vaccinii, a causative agent of upright dieback and viscid rot disease in cranberry plants.</title>
        <authorList>
            <person name="Sarrasin M."/>
            <person name="Lang B.F."/>
            <person name="Burger G."/>
        </authorList>
    </citation>
    <scope>NUCLEOTIDE SEQUENCE [LARGE SCALE GENOMIC DNA]</scope>
    <source>
        <strain evidence="1 2">IS7</strain>
    </source>
</reference>
<protein>
    <submittedName>
        <fullName evidence="1">Uncharacterized protein</fullName>
    </submittedName>
</protein>
<name>A0ABR4E0S8_9PEZI</name>
<evidence type="ECO:0000313" key="1">
    <source>
        <dbReference type="EMBL" id="KAL2276042.1"/>
    </source>
</evidence>
<sequence>MQHIARPIATRRLWHGRRLAAGKSATGYQGYDPPLPKTQRVAAAKISAREPVYFRRLPTNQPVVPRRRGSP</sequence>
<keyword evidence="2" id="KW-1185">Reference proteome</keyword>